<evidence type="ECO:0000313" key="5">
    <source>
        <dbReference type="EMBL" id="BDE07135.1"/>
    </source>
</evidence>
<gene>
    <name evidence="5" type="ORF">WPS_24110</name>
</gene>
<dbReference type="PANTHER" id="PTHR45586:SF1">
    <property type="entry name" value="LIPOPOLYSACCHARIDE ASSEMBLY PROTEIN B"/>
    <property type="match status" value="1"/>
</dbReference>
<sequence length="394" mass="42950">MRVFGVIVATAVFTVAVTAPAWGEATAVAPPAAAASGTAGDAAPSAILDAARARVAAGDTKGAIDELAPYVAKHPSDAAAGRLLGDLYFRVPDYARAEKIWRGVLALDPDDRETHSRLGSLYAVQDRIADAIAEFQKSLPNRSGYVGLVTMHRRAGDLPVYLSRLEAQTRDHPFDAAAWTELGQARLQLHQFDSALEALNRAVGLRPSACSGRLELAYLLVDMRRIDPAIANLKTCLQNDHEYYPALVNLGEAYLEKNDAATARPYFDRALKVRAEGSEALVDIGYIYDMTGDWKTATGYYNRAIRSDPMRPEAYINLGYDYNEHRFFPLAEAAFIKGLSVAADDGRLHYLLAVTYNVQGKIALARDEYRHALSSEEPDVVRAARAELALLPPS</sequence>
<dbReference type="InterPro" id="IPR051012">
    <property type="entry name" value="CellSynth/LPSAsmb/PSIAsmb"/>
</dbReference>
<evidence type="ECO:0000256" key="3">
    <source>
        <dbReference type="PROSITE-ProRule" id="PRU00339"/>
    </source>
</evidence>
<evidence type="ECO:0000256" key="4">
    <source>
        <dbReference type="SAM" id="SignalP"/>
    </source>
</evidence>
<organism evidence="5 6">
    <name type="scientific">Vulcanimicrobium alpinum</name>
    <dbReference type="NCBI Taxonomy" id="3016050"/>
    <lineage>
        <taxon>Bacteria</taxon>
        <taxon>Bacillati</taxon>
        <taxon>Vulcanimicrobiota</taxon>
        <taxon>Vulcanimicrobiia</taxon>
        <taxon>Vulcanimicrobiales</taxon>
        <taxon>Vulcanimicrobiaceae</taxon>
        <taxon>Vulcanimicrobium</taxon>
    </lineage>
</organism>
<protein>
    <recommendedName>
        <fullName evidence="7">Tetratricopeptide repeat protein</fullName>
    </recommendedName>
</protein>
<dbReference type="SMART" id="SM00028">
    <property type="entry name" value="TPR"/>
    <property type="match status" value="8"/>
</dbReference>
<accession>A0AAN1XY91</accession>
<dbReference type="InterPro" id="IPR019734">
    <property type="entry name" value="TPR_rpt"/>
</dbReference>
<dbReference type="PROSITE" id="PS50005">
    <property type="entry name" value="TPR"/>
    <property type="match status" value="4"/>
</dbReference>
<dbReference type="PANTHER" id="PTHR45586">
    <property type="entry name" value="TPR REPEAT-CONTAINING PROTEIN PA4667"/>
    <property type="match status" value="1"/>
</dbReference>
<dbReference type="Pfam" id="PF13432">
    <property type="entry name" value="TPR_16"/>
    <property type="match status" value="4"/>
</dbReference>
<feature type="signal peptide" evidence="4">
    <location>
        <begin position="1"/>
        <end position="21"/>
    </location>
</feature>
<feature type="repeat" description="TPR" evidence="3">
    <location>
        <begin position="176"/>
        <end position="209"/>
    </location>
</feature>
<feature type="repeat" description="TPR" evidence="3">
    <location>
        <begin position="244"/>
        <end position="277"/>
    </location>
</feature>
<evidence type="ECO:0000256" key="1">
    <source>
        <dbReference type="ARBA" id="ARBA00022737"/>
    </source>
</evidence>
<name>A0AAN1XY91_UNVUL</name>
<dbReference type="Proteomes" id="UP001317532">
    <property type="component" value="Chromosome"/>
</dbReference>
<reference evidence="5 6" key="1">
    <citation type="journal article" date="2022" name="ISME Commun">
        <title>Vulcanimicrobium alpinus gen. nov. sp. nov., the first cultivated representative of the candidate phylum 'Eremiobacterota', is a metabolically versatile aerobic anoxygenic phototroph.</title>
        <authorList>
            <person name="Yabe S."/>
            <person name="Muto K."/>
            <person name="Abe K."/>
            <person name="Yokota A."/>
            <person name="Staudigel H."/>
            <person name="Tebo B.M."/>
        </authorList>
    </citation>
    <scope>NUCLEOTIDE SEQUENCE [LARGE SCALE GENOMIC DNA]</scope>
    <source>
        <strain evidence="5 6">WC8-2</strain>
    </source>
</reference>
<dbReference type="RefSeq" id="WP_317994747.1">
    <property type="nucleotide sequence ID" value="NZ_AP025523.1"/>
</dbReference>
<keyword evidence="2 3" id="KW-0802">TPR repeat</keyword>
<feature type="repeat" description="TPR" evidence="3">
    <location>
        <begin position="78"/>
        <end position="111"/>
    </location>
</feature>
<keyword evidence="6" id="KW-1185">Reference proteome</keyword>
<dbReference type="InterPro" id="IPR011990">
    <property type="entry name" value="TPR-like_helical_dom_sf"/>
</dbReference>
<feature type="chain" id="PRO_5043020549" description="Tetratricopeptide repeat protein" evidence="4">
    <location>
        <begin position="22"/>
        <end position="394"/>
    </location>
</feature>
<dbReference type="EMBL" id="AP025523">
    <property type="protein sequence ID" value="BDE07135.1"/>
    <property type="molecule type" value="Genomic_DNA"/>
</dbReference>
<dbReference type="KEGG" id="vab:WPS_24110"/>
<keyword evidence="1" id="KW-0677">Repeat</keyword>
<evidence type="ECO:0000256" key="2">
    <source>
        <dbReference type="ARBA" id="ARBA00022803"/>
    </source>
</evidence>
<evidence type="ECO:0000313" key="6">
    <source>
        <dbReference type="Proteomes" id="UP001317532"/>
    </source>
</evidence>
<feature type="repeat" description="TPR" evidence="3">
    <location>
        <begin position="278"/>
        <end position="311"/>
    </location>
</feature>
<dbReference type="AlphaFoldDB" id="A0AAN1XY91"/>
<evidence type="ECO:0008006" key="7">
    <source>
        <dbReference type="Google" id="ProtNLM"/>
    </source>
</evidence>
<proteinExistence type="predicted"/>
<dbReference type="Gene3D" id="1.25.40.10">
    <property type="entry name" value="Tetratricopeptide repeat domain"/>
    <property type="match status" value="2"/>
</dbReference>
<keyword evidence="4" id="KW-0732">Signal</keyword>
<dbReference type="SUPFAM" id="SSF48452">
    <property type="entry name" value="TPR-like"/>
    <property type="match status" value="2"/>
</dbReference>